<gene>
    <name evidence="1" type="ORF">METZ01_LOCUS347657</name>
</gene>
<dbReference type="CDD" id="cd00565">
    <property type="entry name" value="Ubl_ThiS"/>
    <property type="match status" value="1"/>
</dbReference>
<dbReference type="EMBL" id="UINC01120364">
    <property type="protein sequence ID" value="SVC94803.1"/>
    <property type="molecule type" value="Genomic_DNA"/>
</dbReference>
<dbReference type="InterPro" id="IPR012675">
    <property type="entry name" value="Beta-grasp_dom_sf"/>
</dbReference>
<organism evidence="1">
    <name type="scientific">marine metagenome</name>
    <dbReference type="NCBI Taxonomy" id="408172"/>
    <lineage>
        <taxon>unclassified sequences</taxon>
        <taxon>metagenomes</taxon>
        <taxon>ecological metagenomes</taxon>
    </lineage>
</organism>
<name>A0A382RAR1_9ZZZZ</name>
<dbReference type="InterPro" id="IPR016155">
    <property type="entry name" value="Mopterin_synth/thiamin_S_b"/>
</dbReference>
<dbReference type="NCBIfam" id="TIGR01683">
    <property type="entry name" value="thiS"/>
    <property type="match status" value="1"/>
</dbReference>
<dbReference type="Gene3D" id="3.10.20.30">
    <property type="match status" value="1"/>
</dbReference>
<dbReference type="InterPro" id="IPR010035">
    <property type="entry name" value="Thi_S"/>
</dbReference>
<dbReference type="Pfam" id="PF02597">
    <property type="entry name" value="ThiS"/>
    <property type="match status" value="1"/>
</dbReference>
<protein>
    <recommendedName>
        <fullName evidence="2">Thiamine biosynthesis protein ThiS</fullName>
    </recommendedName>
</protein>
<dbReference type="AlphaFoldDB" id="A0A382RAR1"/>
<evidence type="ECO:0000313" key="1">
    <source>
        <dbReference type="EMBL" id="SVC94803.1"/>
    </source>
</evidence>
<dbReference type="SUPFAM" id="SSF54285">
    <property type="entry name" value="MoaD/ThiS"/>
    <property type="match status" value="1"/>
</dbReference>
<dbReference type="InterPro" id="IPR003749">
    <property type="entry name" value="ThiS/MoaD-like"/>
</dbReference>
<evidence type="ECO:0008006" key="2">
    <source>
        <dbReference type="Google" id="ProtNLM"/>
    </source>
</evidence>
<sequence>MNIKNESVAVAVNGTVIKKTLHESFVIKENSKIEIVHAVGGG</sequence>
<accession>A0A382RAR1</accession>
<proteinExistence type="predicted"/>
<reference evidence="1" key="1">
    <citation type="submission" date="2018-05" db="EMBL/GenBank/DDBJ databases">
        <authorList>
            <person name="Lanie J.A."/>
            <person name="Ng W.-L."/>
            <person name="Kazmierczak K.M."/>
            <person name="Andrzejewski T.M."/>
            <person name="Davidsen T.M."/>
            <person name="Wayne K.J."/>
            <person name="Tettelin H."/>
            <person name="Glass J.I."/>
            <person name="Rusch D."/>
            <person name="Podicherti R."/>
            <person name="Tsui H.-C.T."/>
            <person name="Winkler M.E."/>
        </authorList>
    </citation>
    <scope>NUCLEOTIDE SEQUENCE</scope>
</reference>